<comment type="caution">
    <text evidence="4">The sequence shown here is derived from an EMBL/GenBank/DDBJ whole genome shotgun (WGS) entry which is preliminary data.</text>
</comment>
<dbReference type="PANTHER" id="PTHR44858:SF1">
    <property type="entry name" value="UDP-N-ACETYLGLUCOSAMINE--PEPTIDE N-ACETYLGLUCOSAMINYLTRANSFERASE SPINDLY-RELATED"/>
    <property type="match status" value="1"/>
</dbReference>
<gene>
    <name evidence="4" type="ORF">CA13_02800</name>
</gene>
<feature type="repeat" description="TPR" evidence="3">
    <location>
        <begin position="157"/>
        <end position="190"/>
    </location>
</feature>
<dbReference type="SMART" id="SM00028">
    <property type="entry name" value="TPR"/>
    <property type="match status" value="6"/>
</dbReference>
<sequence length="272" mass="30808">MVRKALRGGRRNCRSILCGAYSGAKQSIGEMTGAAEMDIEQQLHRGKELERCGQKREAIDLYTSILAHRPDCAEAWQQRGTLRFTVGDQFDDALSDLEQFISLRPNDPDAYCDRGCLYRYVYFESEKEFLLELAIDDFTKAIDLGKADLAWCDDHLSDTYFTRGTCNLDLKRYECAINDFSQSLKEAPSSTAFESLARAYAGVRKYSDALQAVHQAIALSDDCPEAIALRAEIHGHLGNVSESERDLQRVENLGRTTWWSKWCCAIKNTFSR</sequence>
<accession>A0A5C5YWC3</accession>
<evidence type="ECO:0000313" key="4">
    <source>
        <dbReference type="EMBL" id="TWT78883.1"/>
    </source>
</evidence>
<dbReference type="Gene3D" id="1.25.40.10">
    <property type="entry name" value="Tetratricopeptide repeat domain"/>
    <property type="match status" value="1"/>
</dbReference>
<dbReference type="InterPro" id="IPR011990">
    <property type="entry name" value="TPR-like_helical_dom_sf"/>
</dbReference>
<keyword evidence="5" id="KW-1185">Reference proteome</keyword>
<evidence type="ECO:0000256" key="3">
    <source>
        <dbReference type="PROSITE-ProRule" id="PRU00339"/>
    </source>
</evidence>
<dbReference type="PANTHER" id="PTHR44858">
    <property type="entry name" value="TETRATRICOPEPTIDE REPEAT PROTEIN 6"/>
    <property type="match status" value="1"/>
</dbReference>
<dbReference type="InterPro" id="IPR019734">
    <property type="entry name" value="TPR_rpt"/>
</dbReference>
<dbReference type="AlphaFoldDB" id="A0A5C5YWC3"/>
<evidence type="ECO:0000256" key="2">
    <source>
        <dbReference type="ARBA" id="ARBA00022803"/>
    </source>
</evidence>
<reference evidence="4 5" key="1">
    <citation type="submission" date="2019-02" db="EMBL/GenBank/DDBJ databases">
        <title>Deep-cultivation of Planctomycetes and their phenomic and genomic characterization uncovers novel biology.</title>
        <authorList>
            <person name="Wiegand S."/>
            <person name="Jogler M."/>
            <person name="Boedeker C."/>
            <person name="Pinto D."/>
            <person name="Vollmers J."/>
            <person name="Rivas-Marin E."/>
            <person name="Kohn T."/>
            <person name="Peeters S.H."/>
            <person name="Heuer A."/>
            <person name="Rast P."/>
            <person name="Oberbeckmann S."/>
            <person name="Bunk B."/>
            <person name="Jeske O."/>
            <person name="Meyerdierks A."/>
            <person name="Storesund J.E."/>
            <person name="Kallscheuer N."/>
            <person name="Luecker S."/>
            <person name="Lage O.M."/>
            <person name="Pohl T."/>
            <person name="Merkel B.J."/>
            <person name="Hornburger P."/>
            <person name="Mueller R.-W."/>
            <person name="Bruemmer F."/>
            <person name="Labrenz M."/>
            <person name="Spormann A.M."/>
            <person name="Op Den Camp H."/>
            <person name="Overmann J."/>
            <person name="Amann R."/>
            <person name="Jetten M.S.M."/>
            <person name="Mascher T."/>
            <person name="Medema M.H."/>
            <person name="Devos D.P."/>
            <person name="Kaster A.-K."/>
            <person name="Ovreas L."/>
            <person name="Rohde M."/>
            <person name="Galperin M.Y."/>
            <person name="Jogler C."/>
        </authorList>
    </citation>
    <scope>NUCLEOTIDE SEQUENCE [LARGE SCALE GENOMIC DNA]</scope>
    <source>
        <strain evidence="4 5">CA13</strain>
    </source>
</reference>
<keyword evidence="1" id="KW-0677">Repeat</keyword>
<evidence type="ECO:0000256" key="1">
    <source>
        <dbReference type="ARBA" id="ARBA00022737"/>
    </source>
</evidence>
<protein>
    <submittedName>
        <fullName evidence="4">Tetratricopeptide repeat protein</fullName>
    </submittedName>
</protein>
<evidence type="ECO:0000313" key="5">
    <source>
        <dbReference type="Proteomes" id="UP000315010"/>
    </source>
</evidence>
<proteinExistence type="predicted"/>
<dbReference type="InterPro" id="IPR050498">
    <property type="entry name" value="Ycf3"/>
</dbReference>
<dbReference type="OrthoDB" id="250076at2"/>
<dbReference type="PROSITE" id="PS50005">
    <property type="entry name" value="TPR"/>
    <property type="match status" value="1"/>
</dbReference>
<organism evidence="4 5">
    <name type="scientific">Novipirellula herctigrandis</name>
    <dbReference type="NCBI Taxonomy" id="2527986"/>
    <lineage>
        <taxon>Bacteria</taxon>
        <taxon>Pseudomonadati</taxon>
        <taxon>Planctomycetota</taxon>
        <taxon>Planctomycetia</taxon>
        <taxon>Pirellulales</taxon>
        <taxon>Pirellulaceae</taxon>
        <taxon>Novipirellula</taxon>
    </lineage>
</organism>
<keyword evidence="2 3" id="KW-0802">TPR repeat</keyword>
<name>A0A5C5YWC3_9BACT</name>
<dbReference type="Proteomes" id="UP000315010">
    <property type="component" value="Unassembled WGS sequence"/>
</dbReference>
<dbReference type="Pfam" id="PF13432">
    <property type="entry name" value="TPR_16"/>
    <property type="match status" value="1"/>
</dbReference>
<dbReference type="SUPFAM" id="SSF81901">
    <property type="entry name" value="HCP-like"/>
    <property type="match status" value="1"/>
</dbReference>
<dbReference type="EMBL" id="SJPJ01000001">
    <property type="protein sequence ID" value="TWT78883.1"/>
    <property type="molecule type" value="Genomic_DNA"/>
</dbReference>